<dbReference type="GO" id="GO:0004674">
    <property type="term" value="F:protein serine/threonine kinase activity"/>
    <property type="evidence" value="ECO:0007669"/>
    <property type="project" value="UniProtKB-KW"/>
</dbReference>
<dbReference type="Gene3D" id="1.10.510.10">
    <property type="entry name" value="Transferase(Phosphotransferase) domain 1"/>
    <property type="match status" value="1"/>
</dbReference>
<dbReference type="Gene3D" id="3.30.200.20">
    <property type="entry name" value="Phosphorylase Kinase, domain 1"/>
    <property type="match status" value="1"/>
</dbReference>
<dbReference type="Gene3D" id="3.30.40.10">
    <property type="entry name" value="Zinc/RING finger domain, C3HC4 (zinc finger)"/>
    <property type="match status" value="1"/>
</dbReference>
<accession>A0A9D5AQ03</accession>
<evidence type="ECO:0000256" key="9">
    <source>
        <dbReference type="ARBA" id="ARBA00022786"/>
    </source>
</evidence>
<reference evidence="15 16" key="1">
    <citation type="journal article" date="2022" name="Nat. Genet.">
        <title>Improved pea reference genome and pan-genome highlight genomic features and evolutionary characteristics.</title>
        <authorList>
            <person name="Yang T."/>
            <person name="Liu R."/>
            <person name="Luo Y."/>
            <person name="Hu S."/>
            <person name="Wang D."/>
            <person name="Wang C."/>
            <person name="Pandey M.K."/>
            <person name="Ge S."/>
            <person name="Xu Q."/>
            <person name="Li N."/>
            <person name="Li G."/>
            <person name="Huang Y."/>
            <person name="Saxena R.K."/>
            <person name="Ji Y."/>
            <person name="Li M."/>
            <person name="Yan X."/>
            <person name="He Y."/>
            <person name="Liu Y."/>
            <person name="Wang X."/>
            <person name="Xiang C."/>
            <person name="Varshney R.K."/>
            <person name="Ding H."/>
            <person name="Gao S."/>
            <person name="Zong X."/>
        </authorList>
    </citation>
    <scope>NUCLEOTIDE SEQUENCE [LARGE SCALE GENOMIC DNA]</scope>
    <source>
        <strain evidence="15 16">cv. Zhongwan 6</strain>
    </source>
</reference>
<evidence type="ECO:0000256" key="12">
    <source>
        <dbReference type="SAM" id="Coils"/>
    </source>
</evidence>
<keyword evidence="16" id="KW-1185">Reference proteome</keyword>
<keyword evidence="10 11" id="KW-0067">ATP-binding</keyword>
<feature type="coiled-coil region" evidence="12">
    <location>
        <begin position="334"/>
        <end position="380"/>
    </location>
</feature>
<dbReference type="InterPro" id="IPR008271">
    <property type="entry name" value="Ser/Thr_kinase_AS"/>
</dbReference>
<evidence type="ECO:0000259" key="13">
    <source>
        <dbReference type="PROSITE" id="PS50011"/>
    </source>
</evidence>
<dbReference type="PROSITE" id="PS50011">
    <property type="entry name" value="PROTEIN_KINASE_DOM"/>
    <property type="match status" value="1"/>
</dbReference>
<name>A0A9D5AQ03_PEA</name>
<evidence type="ECO:0000256" key="10">
    <source>
        <dbReference type="ARBA" id="ARBA00022840"/>
    </source>
</evidence>
<keyword evidence="9" id="KW-0833">Ubl conjugation pathway</keyword>
<proteinExistence type="predicted"/>
<dbReference type="InterPro" id="IPR014729">
    <property type="entry name" value="Rossmann-like_a/b/a_fold"/>
</dbReference>
<dbReference type="InterPro" id="IPR000719">
    <property type="entry name" value="Prot_kinase_dom"/>
</dbReference>
<comment type="function">
    <text evidence="2">Functions as an E3 ubiquitin ligase.</text>
</comment>
<evidence type="ECO:0000256" key="3">
    <source>
        <dbReference type="ARBA" id="ARBA00004906"/>
    </source>
</evidence>
<dbReference type="InterPro" id="IPR001245">
    <property type="entry name" value="Ser-Thr/Tyr_kinase_cat_dom"/>
</dbReference>
<protein>
    <recommendedName>
        <fullName evidence="4">RING-type E3 ubiquitin transferase</fullName>
        <ecNumber evidence="4">2.3.2.27</ecNumber>
    </recommendedName>
</protein>
<keyword evidence="7 11" id="KW-0547">Nucleotide-binding</keyword>
<gene>
    <name evidence="15" type="ORF">KIW84_040605</name>
</gene>
<organism evidence="15 16">
    <name type="scientific">Pisum sativum</name>
    <name type="common">Garden pea</name>
    <name type="synonym">Lathyrus oleraceus</name>
    <dbReference type="NCBI Taxonomy" id="3888"/>
    <lineage>
        <taxon>Eukaryota</taxon>
        <taxon>Viridiplantae</taxon>
        <taxon>Streptophyta</taxon>
        <taxon>Embryophyta</taxon>
        <taxon>Tracheophyta</taxon>
        <taxon>Spermatophyta</taxon>
        <taxon>Magnoliopsida</taxon>
        <taxon>eudicotyledons</taxon>
        <taxon>Gunneridae</taxon>
        <taxon>Pentapetalae</taxon>
        <taxon>rosids</taxon>
        <taxon>fabids</taxon>
        <taxon>Fabales</taxon>
        <taxon>Fabaceae</taxon>
        <taxon>Papilionoideae</taxon>
        <taxon>50 kb inversion clade</taxon>
        <taxon>NPAAA clade</taxon>
        <taxon>Hologalegina</taxon>
        <taxon>IRL clade</taxon>
        <taxon>Fabeae</taxon>
        <taxon>Lathyrus</taxon>
    </lineage>
</organism>
<dbReference type="SMART" id="SM00220">
    <property type="entry name" value="S_TKc"/>
    <property type="match status" value="1"/>
</dbReference>
<dbReference type="PROSITE" id="PS00108">
    <property type="entry name" value="PROTEIN_KINASE_ST"/>
    <property type="match status" value="1"/>
</dbReference>
<dbReference type="Gene3D" id="3.40.50.620">
    <property type="entry name" value="HUPs"/>
    <property type="match status" value="1"/>
</dbReference>
<sequence>MSSPRSVAVAVSGGSGAAKGSRRALLWAMKNVVPQADRLILVHVIPRITSILSPAGEYIPISEADTHAFAAYVQDVKQKSEEIFVSFKNLCESNTIETFLLEDDNPANALLSFISESGVQILVLGSDSSNFITRKLKGPGIPTTILRCAPDNCDVYVVDRDRIVSKLADSSSSRSHEEGQRYIVSTQLNKSDNGAGIGGQVSGISASSAELKSLKNFRFLSISERSYIGLQTSSRRNSFENSTISEEANPENYGDYVDTISLHSFDSIASAQREPLVMEEVERLQLELQNTIAMYKQVCEELAHAQSKTHLLSSESLEEAKIINASLKREETLRKIAAEEKAKYLKVMKELEESKSMFAKESYERQMAELNVLKESIEKQRIVDTLLSNDRRYRKYTMDEIKIATNNLSGDLVIGEGGYGKVYKCNLDHTPVAVKVLHQETINKKAEFLKEVEILSQLHHPNMVLLLGACPENGCLVYEYLENGSLEDYLLNRNGKPPLPWFFRFRIVFEMACGLSFLHNSKPEPIVHRDIKPGNILLDRNYVSKISDVGLAKLISDAVPDNITEYRESVLAGTLHYMDPEYQRTGTVRPKSDVYAFGVIILQLITARHARGLITTIENAITNGSFRDILDKSAGDWPLNETIELTEIGLKCTALRCRDRPELDTEVLPLLKRLSDVANASVKIGRKSVSTPSQYYCPILQEIMDEPYIAADGFTYEYRAIKAWLSKHNVSPVTKHKLQHSELTPNHTLRSAIQEWKSEMTLLDQQYPPLIDVVGVILNHKSRIR</sequence>
<comment type="pathway">
    <text evidence="3">Protein modification; protein ubiquitination.</text>
</comment>
<dbReference type="Pfam" id="PF04564">
    <property type="entry name" value="U-box"/>
    <property type="match status" value="1"/>
</dbReference>
<dbReference type="SUPFAM" id="SSF52402">
    <property type="entry name" value="Adenine nucleotide alpha hydrolases-like"/>
    <property type="match status" value="1"/>
</dbReference>
<dbReference type="AlphaFoldDB" id="A0A9D5AQ03"/>
<dbReference type="SMART" id="SM00504">
    <property type="entry name" value="Ubox"/>
    <property type="match status" value="1"/>
</dbReference>
<evidence type="ECO:0000256" key="5">
    <source>
        <dbReference type="ARBA" id="ARBA00022527"/>
    </source>
</evidence>
<feature type="domain" description="Protein kinase" evidence="13">
    <location>
        <begin position="408"/>
        <end position="671"/>
    </location>
</feature>
<dbReference type="EMBL" id="JAMSHJ010000004">
    <property type="protein sequence ID" value="KAI5415221.1"/>
    <property type="molecule type" value="Genomic_DNA"/>
</dbReference>
<dbReference type="PANTHER" id="PTHR45647:SF65">
    <property type="entry name" value="U-BOX DOMAIN-CONTAINING PROTEIN KINASE FAMILY PROTEIN"/>
    <property type="match status" value="1"/>
</dbReference>
<dbReference type="InterPro" id="IPR003613">
    <property type="entry name" value="Ubox_domain"/>
</dbReference>
<evidence type="ECO:0000313" key="16">
    <source>
        <dbReference type="Proteomes" id="UP001058974"/>
    </source>
</evidence>
<keyword evidence="5" id="KW-0723">Serine/threonine-protein kinase</keyword>
<feature type="binding site" evidence="11">
    <location>
        <position position="435"/>
    </location>
    <ligand>
        <name>ATP</name>
        <dbReference type="ChEBI" id="CHEBI:30616"/>
    </ligand>
</feature>
<comment type="catalytic activity">
    <reaction evidence="1">
        <text>S-ubiquitinyl-[E2 ubiquitin-conjugating enzyme]-L-cysteine + [acceptor protein]-L-lysine = [E2 ubiquitin-conjugating enzyme]-L-cysteine + N(6)-ubiquitinyl-[acceptor protein]-L-lysine.</text>
        <dbReference type="EC" id="2.3.2.27"/>
    </reaction>
</comment>
<dbReference type="InterPro" id="IPR013083">
    <property type="entry name" value="Znf_RING/FYVE/PHD"/>
</dbReference>
<dbReference type="Pfam" id="PF07714">
    <property type="entry name" value="PK_Tyr_Ser-Thr"/>
    <property type="match status" value="1"/>
</dbReference>
<dbReference type="SUPFAM" id="SSF56112">
    <property type="entry name" value="Protein kinase-like (PK-like)"/>
    <property type="match status" value="1"/>
</dbReference>
<dbReference type="InterPro" id="IPR017441">
    <property type="entry name" value="Protein_kinase_ATP_BS"/>
</dbReference>
<keyword evidence="6" id="KW-0808">Transferase</keyword>
<evidence type="ECO:0000313" key="15">
    <source>
        <dbReference type="EMBL" id="KAI5415221.1"/>
    </source>
</evidence>
<keyword evidence="8" id="KW-0418">Kinase</keyword>
<dbReference type="GO" id="GO:0005524">
    <property type="term" value="F:ATP binding"/>
    <property type="evidence" value="ECO:0007669"/>
    <property type="project" value="UniProtKB-UniRule"/>
</dbReference>
<dbReference type="EC" id="2.3.2.27" evidence="4"/>
<dbReference type="Proteomes" id="UP001058974">
    <property type="component" value="Chromosome 4"/>
</dbReference>
<evidence type="ECO:0000256" key="8">
    <source>
        <dbReference type="ARBA" id="ARBA00022777"/>
    </source>
</evidence>
<dbReference type="SUPFAM" id="SSF57850">
    <property type="entry name" value="RING/U-box"/>
    <property type="match status" value="1"/>
</dbReference>
<evidence type="ECO:0000256" key="2">
    <source>
        <dbReference type="ARBA" id="ARBA00003861"/>
    </source>
</evidence>
<dbReference type="PROSITE" id="PS00107">
    <property type="entry name" value="PROTEIN_KINASE_ATP"/>
    <property type="match status" value="1"/>
</dbReference>
<dbReference type="GO" id="GO:0016567">
    <property type="term" value="P:protein ubiquitination"/>
    <property type="evidence" value="ECO:0007669"/>
    <property type="project" value="InterPro"/>
</dbReference>
<dbReference type="PROSITE" id="PS51698">
    <property type="entry name" value="U_BOX"/>
    <property type="match status" value="1"/>
</dbReference>
<feature type="domain" description="U-box" evidence="14">
    <location>
        <begin position="690"/>
        <end position="763"/>
    </location>
</feature>
<keyword evidence="12" id="KW-0175">Coiled coil</keyword>
<dbReference type="Gramene" id="Psat04G0060500-T1">
    <property type="protein sequence ID" value="KAI5415221.1"/>
    <property type="gene ID" value="KIW84_040605"/>
</dbReference>
<evidence type="ECO:0000256" key="6">
    <source>
        <dbReference type="ARBA" id="ARBA00022679"/>
    </source>
</evidence>
<evidence type="ECO:0000256" key="7">
    <source>
        <dbReference type="ARBA" id="ARBA00022741"/>
    </source>
</evidence>
<comment type="caution">
    <text evidence="15">The sequence shown here is derived from an EMBL/GenBank/DDBJ whole genome shotgun (WGS) entry which is preliminary data.</text>
</comment>
<dbReference type="CDD" id="cd16655">
    <property type="entry name" value="RING-Ubox_WDSUB1-like"/>
    <property type="match status" value="1"/>
</dbReference>
<dbReference type="InterPro" id="IPR051348">
    <property type="entry name" value="U-box_ubiquitin_ligases"/>
</dbReference>
<evidence type="ECO:0000256" key="4">
    <source>
        <dbReference type="ARBA" id="ARBA00012483"/>
    </source>
</evidence>
<evidence type="ECO:0000256" key="1">
    <source>
        <dbReference type="ARBA" id="ARBA00000900"/>
    </source>
</evidence>
<dbReference type="CDD" id="cd01989">
    <property type="entry name" value="USP_STK_Ubox_N"/>
    <property type="match status" value="1"/>
</dbReference>
<dbReference type="PANTHER" id="PTHR45647">
    <property type="entry name" value="OS02G0152300 PROTEIN"/>
    <property type="match status" value="1"/>
</dbReference>
<evidence type="ECO:0000259" key="14">
    <source>
        <dbReference type="PROSITE" id="PS51698"/>
    </source>
</evidence>
<dbReference type="GO" id="GO:0061630">
    <property type="term" value="F:ubiquitin protein ligase activity"/>
    <property type="evidence" value="ECO:0007669"/>
    <property type="project" value="UniProtKB-EC"/>
</dbReference>
<evidence type="ECO:0000256" key="11">
    <source>
        <dbReference type="PROSITE-ProRule" id="PRU10141"/>
    </source>
</evidence>
<dbReference type="InterPro" id="IPR011009">
    <property type="entry name" value="Kinase-like_dom_sf"/>
</dbReference>